<keyword evidence="8" id="KW-0325">Glycoprotein</keyword>
<dbReference type="GO" id="GO:0031418">
    <property type="term" value="F:L-ascorbic acid binding"/>
    <property type="evidence" value="ECO:0007669"/>
    <property type="project" value="UniProtKB-KW"/>
</dbReference>
<evidence type="ECO:0000256" key="2">
    <source>
        <dbReference type="ARBA" id="ARBA00022723"/>
    </source>
</evidence>
<comment type="cofactor">
    <cofactor evidence="1">
        <name>L-ascorbate</name>
        <dbReference type="ChEBI" id="CHEBI:38290"/>
    </cofactor>
</comment>
<dbReference type="InterPro" id="IPR005123">
    <property type="entry name" value="Oxoglu/Fe-dep_dioxygenase_dom"/>
</dbReference>
<dbReference type="SUPFAM" id="SSF81901">
    <property type="entry name" value="HCP-like"/>
    <property type="match status" value="1"/>
</dbReference>
<keyword evidence="3" id="KW-0256">Endoplasmic reticulum</keyword>
<dbReference type="InterPro" id="IPR044862">
    <property type="entry name" value="Pro_4_hyd_alph_FE2OG_OXY"/>
</dbReference>
<evidence type="ECO:0000313" key="10">
    <source>
        <dbReference type="EMBL" id="SNT74826.1"/>
    </source>
</evidence>
<dbReference type="InterPro" id="IPR011990">
    <property type="entry name" value="TPR-like_helical_dom_sf"/>
</dbReference>
<evidence type="ECO:0000256" key="6">
    <source>
        <dbReference type="ARBA" id="ARBA00023002"/>
    </source>
</evidence>
<evidence type="ECO:0000256" key="8">
    <source>
        <dbReference type="ARBA" id="ARBA00023180"/>
    </source>
</evidence>
<keyword evidence="2" id="KW-0479">Metal-binding</keyword>
<evidence type="ECO:0000256" key="4">
    <source>
        <dbReference type="ARBA" id="ARBA00022896"/>
    </source>
</evidence>
<dbReference type="SMART" id="SM00702">
    <property type="entry name" value="P4Hc"/>
    <property type="match status" value="1"/>
</dbReference>
<dbReference type="AlphaFoldDB" id="A0A239PXY7"/>
<dbReference type="OrthoDB" id="269774at2"/>
<keyword evidence="5" id="KW-0223">Dioxygenase</keyword>
<dbReference type="Gene3D" id="2.60.120.620">
    <property type="entry name" value="q2cbj1_9rhob like domain"/>
    <property type="match status" value="1"/>
</dbReference>
<evidence type="ECO:0000256" key="1">
    <source>
        <dbReference type="ARBA" id="ARBA00001961"/>
    </source>
</evidence>
<accession>A0A239PXY7</accession>
<dbReference type="RefSeq" id="WP_089412857.1">
    <property type="nucleotide sequence ID" value="NZ_FZQA01000006.1"/>
</dbReference>
<dbReference type="InterPro" id="IPR006597">
    <property type="entry name" value="Sel1-like"/>
</dbReference>
<proteinExistence type="predicted"/>
<gene>
    <name evidence="10" type="ORF">SAMN06297382_2416</name>
</gene>
<dbReference type="GO" id="GO:0051213">
    <property type="term" value="F:dioxygenase activity"/>
    <property type="evidence" value="ECO:0007669"/>
    <property type="project" value="UniProtKB-KW"/>
</dbReference>
<dbReference type="EMBL" id="FZQA01000006">
    <property type="protein sequence ID" value="SNT74826.1"/>
    <property type="molecule type" value="Genomic_DNA"/>
</dbReference>
<evidence type="ECO:0000256" key="3">
    <source>
        <dbReference type="ARBA" id="ARBA00022824"/>
    </source>
</evidence>
<dbReference type="GO" id="GO:0005506">
    <property type="term" value="F:iron ion binding"/>
    <property type="evidence" value="ECO:0007669"/>
    <property type="project" value="InterPro"/>
</dbReference>
<dbReference type="InterPro" id="IPR045054">
    <property type="entry name" value="P4HA-like"/>
</dbReference>
<organism evidence="10 11">
    <name type="scientific">Amphiplicatus metriothermophilus</name>
    <dbReference type="NCBI Taxonomy" id="1519374"/>
    <lineage>
        <taxon>Bacteria</taxon>
        <taxon>Pseudomonadati</taxon>
        <taxon>Pseudomonadota</taxon>
        <taxon>Alphaproteobacteria</taxon>
        <taxon>Parvularculales</taxon>
        <taxon>Parvularculaceae</taxon>
        <taxon>Amphiplicatus</taxon>
    </lineage>
</organism>
<keyword evidence="11" id="KW-1185">Reference proteome</keyword>
<evidence type="ECO:0000256" key="7">
    <source>
        <dbReference type="ARBA" id="ARBA00023004"/>
    </source>
</evidence>
<dbReference type="Pfam" id="PF13640">
    <property type="entry name" value="2OG-FeII_Oxy_3"/>
    <property type="match status" value="1"/>
</dbReference>
<feature type="domain" description="Fe2OG dioxygenase" evidence="9">
    <location>
        <begin position="318"/>
        <end position="422"/>
    </location>
</feature>
<dbReference type="Gene3D" id="1.25.40.10">
    <property type="entry name" value="Tetratricopeptide repeat domain"/>
    <property type="match status" value="1"/>
</dbReference>
<dbReference type="InterPro" id="IPR006620">
    <property type="entry name" value="Pro_4_hyd_alph"/>
</dbReference>
<dbReference type="PANTHER" id="PTHR10869">
    <property type="entry name" value="PROLYL 4-HYDROXYLASE ALPHA SUBUNIT"/>
    <property type="match status" value="1"/>
</dbReference>
<dbReference type="SMART" id="SM00671">
    <property type="entry name" value="SEL1"/>
    <property type="match status" value="3"/>
</dbReference>
<evidence type="ECO:0000259" key="9">
    <source>
        <dbReference type="PROSITE" id="PS51471"/>
    </source>
</evidence>
<protein>
    <submittedName>
        <fullName evidence="10">2OG-Fe(II) oxygenase superfamily protein</fullName>
    </submittedName>
</protein>
<sequence>MADRPDLADLRRRAEAGEARAQYALAAALSGAGAREEAERWLRAAADGGEPDALYTLATRRCGTRASLPDAVSLLERAAAGGSPAAERLLAVLYADGLGVAADWAAATRFALSAARRGHAGAQREIAMLLFAADGEDADAADLIEAAARRDAVAAAVCARRAAQGRAGADRALARDCVKKLAAARYPNAGALAAALSAGEEARAPYVVPSTESLDWDRIAEKLAAPPPAPVASAERLCEAPAARVFRDAFAAEECEYVIAAGAPFLRPSQIADPRTGESRADPYRNSLAAVLGPVDLDLALVAFNRRLAALAGRPAENGEFLALLCYAPGQEYRPHGDWLPPGPDRERGGQRAATALLYLNDDYEGGETHFLAPDIRFRGATGDVLVFENAGPDGAPDPASRHAGLPVARGVKWLASKWFRERRYAF</sequence>
<name>A0A239PXY7_9PROT</name>
<dbReference type="PROSITE" id="PS51471">
    <property type="entry name" value="FE2OG_OXY"/>
    <property type="match status" value="1"/>
</dbReference>
<evidence type="ECO:0000256" key="5">
    <source>
        <dbReference type="ARBA" id="ARBA00022964"/>
    </source>
</evidence>
<reference evidence="10 11" key="1">
    <citation type="submission" date="2017-07" db="EMBL/GenBank/DDBJ databases">
        <authorList>
            <person name="Sun Z.S."/>
            <person name="Albrecht U."/>
            <person name="Echele G."/>
            <person name="Lee C.C."/>
        </authorList>
    </citation>
    <scope>NUCLEOTIDE SEQUENCE [LARGE SCALE GENOMIC DNA]</scope>
    <source>
        <strain evidence="10 11">CGMCC 1.12710</strain>
    </source>
</reference>
<dbReference type="PANTHER" id="PTHR10869:SF246">
    <property type="entry name" value="TRANSMEMBRANE PROLYL 4-HYDROXYLASE"/>
    <property type="match status" value="1"/>
</dbReference>
<keyword evidence="7" id="KW-0408">Iron</keyword>
<keyword evidence="4" id="KW-0847">Vitamin C</keyword>
<dbReference type="Proteomes" id="UP000198346">
    <property type="component" value="Unassembled WGS sequence"/>
</dbReference>
<keyword evidence="6" id="KW-0560">Oxidoreductase</keyword>
<evidence type="ECO:0000313" key="11">
    <source>
        <dbReference type="Proteomes" id="UP000198346"/>
    </source>
</evidence>
<dbReference type="GO" id="GO:0016705">
    <property type="term" value="F:oxidoreductase activity, acting on paired donors, with incorporation or reduction of molecular oxygen"/>
    <property type="evidence" value="ECO:0007669"/>
    <property type="project" value="InterPro"/>
</dbReference>